<keyword evidence="1" id="KW-0732">Signal</keyword>
<gene>
    <name evidence="2" type="ORF">NEZAVI_LOCUS1979</name>
</gene>
<feature type="chain" id="PRO_5040160692" description="Neuropeptide" evidence="1">
    <location>
        <begin position="22"/>
        <end position="1430"/>
    </location>
</feature>
<feature type="signal peptide" evidence="1">
    <location>
        <begin position="1"/>
        <end position="21"/>
    </location>
</feature>
<sequence>MNFDVLVTLMVAISTYQTGMCYPNRRTKVNPQAQRDVIATTQEATWRKPMDRFKLRDMPSIRKIEEDVLNFDMLERKRRFGKKWTGCDAKVYLKIVDNVKDPVHHAVTSLSHLRKKEINPSYIVIQPEKLDKKLKSIMNSLKAKATTKMYNLEYDEEDKYYYGLVSTLPSKPAHTPNSLEPPLRKTMRTIAPKKLKLLKALIKRFRVKTTTDISRVNNKIIDRFAKKTTILGTYITRTQKTKNTYLSLKEFDHIFTPSTVKNNNTDSEIIKHERLSAHDMSSYLNSESPFGLGINKIMTENYKPILSDVRNGEHKPVIVGTSLNSLAEMNVTKFITKLKNSHPGVLPATPITLILNEDNDDIVISNNTLILPVPIFGKYARKGINKNKLFNSGPIAPEDRKENHFNMSNWNDIKATEGEFNNSDHHSLIAGILYSPTLMQSYINDSFVPILTNLTEIKPSNSNKVDQDKTISSVLPRPILKENLGSNISVIKLLFNYKYPHRNFTDLLPDEGQSMVFKPLLNFKNPYQESVHTDTEILKTDQGSVSAFMSLLSGIEAVKNPSINIYSYNVSLPNSTSINRIRNIWEKNKIFSKIPLNRLNEIKRLLNGTDEFLAIPLEELSSEYIHLLPNNLDYIEDRGLKDQLFSGQMKMDLDKYVYDRDDCCNTCRTKRTTQHHHHHHRKVHPTRFGMHIDNKHVISCCKCSQPEIQNSCTHREEDSGLNEEEMPAICKTSIQKWKCTCRKGTDAFEKARYKTKEQNYHSLKTFCSAAENTMKIYDEEEINADYSIDTTKTEIFEENRNNNKFEEIEAHLMTHRPVEAQGHWDCPTTYDYRKENPIVTGPSRQDIIVSIMCGAATCTECTMNEGDDSLIYFPENMETDSCLGGVKKVTTCLPLEETDVLSEEEKEEEEEEEDVGPTICTPPAPTCFTMPPESIHFTLPSEGCFYWLSTKKRRCTCACLCETKSQYLGKKHAAFATKSRIHETNRKNHRHICPHMNYNPLVLKLMESKKRSTRHCPNVMHAAHSGSSTINTKPLEEYYTVTDIELIDYFSKKKVHHAFNENENKYESDRDYWISDITTDISLLTDFLSFRTSKKIECNVPQKCEQIYKTKCIDITPSTVGRRCFCSRKKKLDLKKSRNKKICYDNSLEEIEDNYNRIVSKYVGKYKTFGLDSSDITNGLKSEAPIAEYIIPGYKKVTRVVHQKENPHWLKDYIKSMTLGTEELDLDLTETKPLLEDDSLPDEITTQDHEGLIVTFNESTPHSFGETVTFHTTTTTLHNGQEVQDFLSTNNLRKQHVKNKNSQLKVKVHSTKPTVFVNKRKKNHSPIIKISPSINFLKKTNHKSHLANQVEAIFKPNDERQTDMNRIITVTTGSNPPMESEAIFQPKEIVKSNEIASVKISFGTNKEYVKKNKKTSFKTTKKFFSFETKL</sequence>
<accession>A0A9P0E349</accession>
<reference evidence="2" key="1">
    <citation type="submission" date="2022-01" db="EMBL/GenBank/DDBJ databases">
        <authorList>
            <person name="King R."/>
        </authorList>
    </citation>
    <scope>NUCLEOTIDE SEQUENCE</scope>
</reference>
<protein>
    <recommendedName>
        <fullName evidence="4">Neuropeptide</fullName>
    </recommendedName>
</protein>
<proteinExistence type="predicted"/>
<evidence type="ECO:0000313" key="3">
    <source>
        <dbReference type="Proteomes" id="UP001152798"/>
    </source>
</evidence>
<evidence type="ECO:0000313" key="2">
    <source>
        <dbReference type="EMBL" id="CAH1390851.1"/>
    </source>
</evidence>
<name>A0A9P0E349_NEZVI</name>
<organism evidence="2 3">
    <name type="scientific">Nezara viridula</name>
    <name type="common">Southern green stink bug</name>
    <name type="synonym">Cimex viridulus</name>
    <dbReference type="NCBI Taxonomy" id="85310"/>
    <lineage>
        <taxon>Eukaryota</taxon>
        <taxon>Metazoa</taxon>
        <taxon>Ecdysozoa</taxon>
        <taxon>Arthropoda</taxon>
        <taxon>Hexapoda</taxon>
        <taxon>Insecta</taxon>
        <taxon>Pterygota</taxon>
        <taxon>Neoptera</taxon>
        <taxon>Paraneoptera</taxon>
        <taxon>Hemiptera</taxon>
        <taxon>Heteroptera</taxon>
        <taxon>Panheteroptera</taxon>
        <taxon>Pentatomomorpha</taxon>
        <taxon>Pentatomoidea</taxon>
        <taxon>Pentatomidae</taxon>
        <taxon>Pentatominae</taxon>
        <taxon>Nezara</taxon>
    </lineage>
</organism>
<dbReference type="EMBL" id="OV725077">
    <property type="protein sequence ID" value="CAH1390851.1"/>
    <property type="molecule type" value="Genomic_DNA"/>
</dbReference>
<dbReference type="OrthoDB" id="6630143at2759"/>
<evidence type="ECO:0008006" key="4">
    <source>
        <dbReference type="Google" id="ProtNLM"/>
    </source>
</evidence>
<evidence type="ECO:0000256" key="1">
    <source>
        <dbReference type="SAM" id="SignalP"/>
    </source>
</evidence>
<keyword evidence="3" id="KW-1185">Reference proteome</keyword>
<dbReference type="Proteomes" id="UP001152798">
    <property type="component" value="Chromosome 1"/>
</dbReference>